<dbReference type="NCBIfam" id="NF038076">
    <property type="entry name" value="fam_STM4015"/>
    <property type="match status" value="1"/>
</dbReference>
<dbReference type="RefSeq" id="WP_189000227.1">
    <property type="nucleotide sequence ID" value="NZ_BMOD01000002.1"/>
</dbReference>
<dbReference type="Gene3D" id="3.80.10.10">
    <property type="entry name" value="Ribonuclease Inhibitor"/>
    <property type="match status" value="1"/>
</dbReference>
<sequence>MAISEHWTTFGGFQVRNWEPGQPLNHLENTIYRISVEYDDKTSWVEKLQSYLNTVGSGASRGLVVGMWGTDSEESATEALQALVAAKQQLPLLEALFFGDITYEENEISWIYNTDHRPVFEAYPNLLHYGTRGGNDLRFTGLKALKLQTLIVQTGGMSADTVRDIMQAQLPELIHLELYLGTEEYGASYEMADLTPILDGTLFPKLKHLGLKNAQNQDEIAQVIVNAPVLAQLEVLDLSLGILTDEGAQALLNHAEAWEHLQRLNLQHHFITEEVQERFEPLKPLIDLGDPQDTNDDWRFVSIGE</sequence>
<proteinExistence type="predicted"/>
<dbReference type="EMBL" id="BMOD01000002">
    <property type="protein sequence ID" value="GGJ24269.1"/>
    <property type="molecule type" value="Genomic_DNA"/>
</dbReference>
<keyword evidence="2" id="KW-1185">Reference proteome</keyword>
<name>A0ABQ2CV91_9DEIO</name>
<gene>
    <name evidence="1" type="ORF">GCM10008938_08020</name>
</gene>
<protein>
    <submittedName>
        <fullName evidence="1">WGR domain-containing protein</fullName>
    </submittedName>
</protein>
<organism evidence="1 2">
    <name type="scientific">Deinococcus roseus</name>
    <dbReference type="NCBI Taxonomy" id="392414"/>
    <lineage>
        <taxon>Bacteria</taxon>
        <taxon>Thermotogati</taxon>
        <taxon>Deinococcota</taxon>
        <taxon>Deinococci</taxon>
        <taxon>Deinococcales</taxon>
        <taxon>Deinococcaceae</taxon>
        <taxon>Deinococcus</taxon>
    </lineage>
</organism>
<accession>A0ABQ2CV91</accession>
<dbReference type="SUPFAM" id="SSF52047">
    <property type="entry name" value="RNI-like"/>
    <property type="match status" value="1"/>
</dbReference>
<reference evidence="2" key="1">
    <citation type="journal article" date="2019" name="Int. J. Syst. Evol. Microbiol.">
        <title>The Global Catalogue of Microorganisms (GCM) 10K type strain sequencing project: providing services to taxonomists for standard genome sequencing and annotation.</title>
        <authorList>
            <consortium name="The Broad Institute Genomics Platform"/>
            <consortium name="The Broad Institute Genome Sequencing Center for Infectious Disease"/>
            <person name="Wu L."/>
            <person name="Ma J."/>
        </authorList>
    </citation>
    <scope>NUCLEOTIDE SEQUENCE [LARGE SCALE GENOMIC DNA]</scope>
    <source>
        <strain evidence="2">JCM 14370</strain>
    </source>
</reference>
<dbReference type="InterPro" id="IPR032675">
    <property type="entry name" value="LRR_dom_sf"/>
</dbReference>
<evidence type="ECO:0000313" key="2">
    <source>
        <dbReference type="Proteomes" id="UP000632222"/>
    </source>
</evidence>
<dbReference type="InterPro" id="IPR047722">
    <property type="entry name" value="STM4015-like"/>
</dbReference>
<comment type="caution">
    <text evidence="1">The sequence shown here is derived from an EMBL/GenBank/DDBJ whole genome shotgun (WGS) entry which is preliminary data.</text>
</comment>
<dbReference type="Proteomes" id="UP000632222">
    <property type="component" value="Unassembled WGS sequence"/>
</dbReference>
<evidence type="ECO:0000313" key="1">
    <source>
        <dbReference type="EMBL" id="GGJ24269.1"/>
    </source>
</evidence>